<proteinExistence type="predicted"/>
<evidence type="ECO:0000313" key="3">
    <source>
        <dbReference type="Proteomes" id="UP000434582"/>
    </source>
</evidence>
<reference evidence="2 3" key="1">
    <citation type="submission" date="2019-10" db="EMBL/GenBank/DDBJ databases">
        <title>Draft whole-genome sequence of the purple nonsulfur photosynthetic bacterium Roseospira navarrensis DSM 15114.</title>
        <authorList>
            <person name="Kyndt J.A."/>
            <person name="Meyer T.E."/>
        </authorList>
    </citation>
    <scope>NUCLEOTIDE SEQUENCE [LARGE SCALE GENOMIC DNA]</scope>
    <source>
        <strain evidence="2 3">DSM 15114</strain>
    </source>
</reference>
<gene>
    <name evidence="2" type="ORF">GHC57_02785</name>
</gene>
<dbReference type="RefSeq" id="WP_153340927.1">
    <property type="nucleotide sequence ID" value="NZ_WIVE01000004.1"/>
</dbReference>
<sequence>MLTDTEGRNEVRTISEPTLTDPSFYSALPPVRASHDDGPSNGGAEHHAVQAAQPGVAPERSEARAVPAERTAEARPTWLEDLGLRGLRASGPSRAR</sequence>
<organism evidence="2 3">
    <name type="scientific">Roseospira navarrensis</name>
    <dbReference type="NCBI Taxonomy" id="140058"/>
    <lineage>
        <taxon>Bacteria</taxon>
        <taxon>Pseudomonadati</taxon>
        <taxon>Pseudomonadota</taxon>
        <taxon>Alphaproteobacteria</taxon>
        <taxon>Rhodospirillales</taxon>
        <taxon>Rhodospirillaceae</taxon>
        <taxon>Roseospira</taxon>
    </lineage>
</organism>
<dbReference type="Proteomes" id="UP000434582">
    <property type="component" value="Unassembled WGS sequence"/>
</dbReference>
<keyword evidence="3" id="KW-1185">Reference proteome</keyword>
<comment type="caution">
    <text evidence="2">The sequence shown here is derived from an EMBL/GenBank/DDBJ whole genome shotgun (WGS) entry which is preliminary data.</text>
</comment>
<protein>
    <submittedName>
        <fullName evidence="2">Uncharacterized protein</fullName>
    </submittedName>
</protein>
<accession>A0A7X2D267</accession>
<dbReference type="EMBL" id="WIVE01000004">
    <property type="protein sequence ID" value="MQX35438.1"/>
    <property type="molecule type" value="Genomic_DNA"/>
</dbReference>
<evidence type="ECO:0000313" key="2">
    <source>
        <dbReference type="EMBL" id="MQX35438.1"/>
    </source>
</evidence>
<dbReference type="OrthoDB" id="9951386at2"/>
<feature type="compositionally biased region" description="Basic and acidic residues" evidence="1">
    <location>
        <begin position="1"/>
        <end position="13"/>
    </location>
</feature>
<feature type="region of interest" description="Disordered" evidence="1">
    <location>
        <begin position="1"/>
        <end position="96"/>
    </location>
</feature>
<name>A0A7X2D267_9PROT</name>
<dbReference type="AlphaFoldDB" id="A0A7X2D267"/>
<evidence type="ECO:0000256" key="1">
    <source>
        <dbReference type="SAM" id="MobiDB-lite"/>
    </source>
</evidence>
<feature type="compositionally biased region" description="Basic and acidic residues" evidence="1">
    <location>
        <begin position="33"/>
        <end position="48"/>
    </location>
</feature>